<dbReference type="EMBL" id="BLLF01000746">
    <property type="protein sequence ID" value="GFH14607.1"/>
    <property type="molecule type" value="Genomic_DNA"/>
</dbReference>
<accession>A0A699YWJ0</accession>
<evidence type="ECO:0000256" key="2">
    <source>
        <dbReference type="SAM" id="Phobius"/>
    </source>
</evidence>
<dbReference type="Proteomes" id="UP000485058">
    <property type="component" value="Unassembled WGS sequence"/>
</dbReference>
<gene>
    <name evidence="3" type="ORF">HaLaN_10696</name>
</gene>
<keyword evidence="4" id="KW-1185">Reference proteome</keyword>
<evidence type="ECO:0000256" key="1">
    <source>
        <dbReference type="SAM" id="MobiDB-lite"/>
    </source>
</evidence>
<feature type="transmembrane region" description="Helical" evidence="2">
    <location>
        <begin position="6"/>
        <end position="32"/>
    </location>
</feature>
<organism evidence="3 4">
    <name type="scientific">Haematococcus lacustris</name>
    <name type="common">Green alga</name>
    <name type="synonym">Haematococcus pluvialis</name>
    <dbReference type="NCBI Taxonomy" id="44745"/>
    <lineage>
        <taxon>Eukaryota</taxon>
        <taxon>Viridiplantae</taxon>
        <taxon>Chlorophyta</taxon>
        <taxon>core chlorophytes</taxon>
        <taxon>Chlorophyceae</taxon>
        <taxon>CS clade</taxon>
        <taxon>Chlamydomonadales</taxon>
        <taxon>Haematococcaceae</taxon>
        <taxon>Haematococcus</taxon>
    </lineage>
</organism>
<keyword evidence="2" id="KW-0472">Membrane</keyword>
<protein>
    <submittedName>
        <fullName evidence="3">Uncharacterized protein</fullName>
    </submittedName>
</protein>
<comment type="caution">
    <text evidence="3">The sequence shown here is derived from an EMBL/GenBank/DDBJ whole genome shotgun (WGS) entry which is preliminary data.</text>
</comment>
<keyword evidence="2" id="KW-0812">Transmembrane</keyword>
<feature type="region of interest" description="Disordered" evidence="1">
    <location>
        <begin position="48"/>
        <end position="112"/>
    </location>
</feature>
<feature type="compositionally biased region" description="Low complexity" evidence="1">
    <location>
        <begin position="67"/>
        <end position="81"/>
    </location>
</feature>
<name>A0A699YWJ0_HAELA</name>
<dbReference type="AlphaFoldDB" id="A0A699YWJ0"/>
<proteinExistence type="predicted"/>
<sequence>MPDSETFWITAGQASAVVGGMFGATVIGASLLRQAISREADPDYLEWEEEQRQAEMMRASMPGDGSAGQESAASGSEASGRGRTRLRPEDVLGATPAQTKEREQQKIGQDQS</sequence>
<reference evidence="3 4" key="1">
    <citation type="submission" date="2020-02" db="EMBL/GenBank/DDBJ databases">
        <title>Draft genome sequence of Haematococcus lacustris strain NIES-144.</title>
        <authorList>
            <person name="Morimoto D."/>
            <person name="Nakagawa S."/>
            <person name="Yoshida T."/>
            <person name="Sawayama S."/>
        </authorList>
    </citation>
    <scope>NUCLEOTIDE SEQUENCE [LARGE SCALE GENOMIC DNA]</scope>
    <source>
        <strain evidence="3 4">NIES-144</strain>
    </source>
</reference>
<evidence type="ECO:0000313" key="3">
    <source>
        <dbReference type="EMBL" id="GFH14607.1"/>
    </source>
</evidence>
<keyword evidence="2" id="KW-1133">Transmembrane helix</keyword>
<feature type="non-terminal residue" evidence="3">
    <location>
        <position position="1"/>
    </location>
</feature>
<evidence type="ECO:0000313" key="4">
    <source>
        <dbReference type="Proteomes" id="UP000485058"/>
    </source>
</evidence>